<comment type="catalytic activity">
    <reaction evidence="8">
        <text>dimethylallyl diphosphate + ADP = N(6)-(dimethylallyl)adenosine 5'-diphosphate + diphosphate</text>
        <dbReference type="Rhea" id="RHEA:36327"/>
        <dbReference type="ChEBI" id="CHEBI:33019"/>
        <dbReference type="ChEBI" id="CHEBI:57623"/>
        <dbReference type="ChEBI" id="CHEBI:73533"/>
        <dbReference type="ChEBI" id="CHEBI:456216"/>
        <dbReference type="EC" id="2.5.1.112"/>
    </reaction>
</comment>
<dbReference type="SUPFAM" id="SSF52540">
    <property type="entry name" value="P-loop containing nucleoside triphosphate hydrolases"/>
    <property type="match status" value="2"/>
</dbReference>
<evidence type="ECO:0000256" key="4">
    <source>
        <dbReference type="ARBA" id="ARBA00022741"/>
    </source>
</evidence>
<dbReference type="GO" id="GO:0052622">
    <property type="term" value="F:ATP/ADP dimethylallyltransferase activity"/>
    <property type="evidence" value="ECO:0007669"/>
    <property type="project" value="UniProtKB-EC"/>
</dbReference>
<keyword evidence="4" id="KW-0547">Nucleotide-binding</keyword>
<dbReference type="EC" id="2.5.1.112" evidence="10"/>
<dbReference type="FunFam" id="1.10.287.890:FF:000002">
    <property type="entry name" value="Adenylate isopentenyltransferase 5, chloroplastic"/>
    <property type="match status" value="1"/>
</dbReference>
<comment type="function">
    <text evidence="9">Involved in cytokinin biosynthesis. Catalyzes the transfer of an isopentenyl group from dimethylallyl diphosphate (DMAPP) to ATP and ADP.</text>
</comment>
<protein>
    <recommendedName>
        <fullName evidence="10">adenylate dimethylallyltransferase (ADP/ATP-dependent)</fullName>
        <ecNumber evidence="10">2.5.1.112</ecNumber>
    </recommendedName>
</protein>
<dbReference type="InterPro" id="IPR039657">
    <property type="entry name" value="Dimethylallyltransferase"/>
</dbReference>
<dbReference type="PANTHER" id="PTHR11088">
    <property type="entry name" value="TRNA DIMETHYLALLYLTRANSFERASE"/>
    <property type="match status" value="1"/>
</dbReference>
<keyword evidence="5" id="KW-0067">ATP-binding</keyword>
<dbReference type="GO" id="GO:0005524">
    <property type="term" value="F:ATP binding"/>
    <property type="evidence" value="ECO:0007669"/>
    <property type="project" value="UniProtKB-KW"/>
</dbReference>
<comment type="catalytic activity">
    <reaction evidence="7">
        <text>dimethylallyl diphosphate + ATP = N(6)-(dimethylallyl)adenosine 5'-triphosphate + diphosphate</text>
        <dbReference type="Rhea" id="RHEA:36331"/>
        <dbReference type="ChEBI" id="CHEBI:30616"/>
        <dbReference type="ChEBI" id="CHEBI:33019"/>
        <dbReference type="ChEBI" id="CHEBI:57623"/>
        <dbReference type="ChEBI" id="CHEBI:73532"/>
        <dbReference type="EC" id="2.5.1.112"/>
    </reaction>
</comment>
<dbReference type="Proteomes" id="UP000239757">
    <property type="component" value="Unassembled WGS sequence"/>
</dbReference>
<proteinExistence type="inferred from homology"/>
<dbReference type="GO" id="GO:0052381">
    <property type="term" value="F:tRNA dimethylallyltransferase activity"/>
    <property type="evidence" value="ECO:0007669"/>
    <property type="project" value="InterPro"/>
</dbReference>
<dbReference type="HAMAP" id="MF_00185">
    <property type="entry name" value="IPP_trans"/>
    <property type="match status" value="1"/>
</dbReference>
<evidence type="ECO:0000256" key="5">
    <source>
        <dbReference type="ARBA" id="ARBA00022840"/>
    </source>
</evidence>
<evidence type="ECO:0000313" key="12">
    <source>
        <dbReference type="Proteomes" id="UP000239757"/>
    </source>
</evidence>
<dbReference type="GO" id="GO:0006400">
    <property type="term" value="P:tRNA modification"/>
    <property type="evidence" value="ECO:0007669"/>
    <property type="project" value="TreeGrafter"/>
</dbReference>
<evidence type="ECO:0000256" key="3">
    <source>
        <dbReference type="ARBA" id="ARBA00022712"/>
    </source>
</evidence>
<keyword evidence="3" id="KW-0203">Cytokinin biosynthesis</keyword>
<dbReference type="Gene3D" id="3.40.50.300">
    <property type="entry name" value="P-loop containing nucleotide triphosphate hydrolases"/>
    <property type="match status" value="2"/>
</dbReference>
<evidence type="ECO:0000256" key="1">
    <source>
        <dbReference type="ARBA" id="ARBA00005842"/>
    </source>
</evidence>
<dbReference type="AlphaFoldDB" id="A0A2P5Y2Q2"/>
<evidence type="ECO:0000256" key="7">
    <source>
        <dbReference type="ARBA" id="ARBA00051744"/>
    </source>
</evidence>
<accession>A0A2P5Y2Q2</accession>
<dbReference type="GO" id="GO:0009691">
    <property type="term" value="P:cytokinin biosynthetic process"/>
    <property type="evidence" value="ECO:0007669"/>
    <property type="project" value="UniProtKB-KW"/>
</dbReference>
<evidence type="ECO:0000256" key="8">
    <source>
        <dbReference type="ARBA" id="ARBA00052386"/>
    </source>
</evidence>
<dbReference type="GO" id="GO:0005739">
    <property type="term" value="C:mitochondrion"/>
    <property type="evidence" value="ECO:0007669"/>
    <property type="project" value="TreeGrafter"/>
</dbReference>
<evidence type="ECO:0000256" key="6">
    <source>
        <dbReference type="ARBA" id="ARBA00022946"/>
    </source>
</evidence>
<dbReference type="InterPro" id="IPR018022">
    <property type="entry name" value="IPT"/>
</dbReference>
<keyword evidence="6" id="KW-0809">Transit peptide</keyword>
<dbReference type="OrthoDB" id="775260at2759"/>
<organism evidence="11 12">
    <name type="scientific">Gossypium barbadense</name>
    <name type="common">Sea Island cotton</name>
    <name type="synonym">Hibiscus barbadensis</name>
    <dbReference type="NCBI Taxonomy" id="3634"/>
    <lineage>
        <taxon>Eukaryota</taxon>
        <taxon>Viridiplantae</taxon>
        <taxon>Streptophyta</taxon>
        <taxon>Embryophyta</taxon>
        <taxon>Tracheophyta</taxon>
        <taxon>Spermatophyta</taxon>
        <taxon>Magnoliopsida</taxon>
        <taxon>eudicotyledons</taxon>
        <taxon>Gunneridae</taxon>
        <taxon>Pentapetalae</taxon>
        <taxon>rosids</taxon>
        <taxon>malvids</taxon>
        <taxon>Malvales</taxon>
        <taxon>Malvaceae</taxon>
        <taxon>Malvoideae</taxon>
        <taxon>Gossypium</taxon>
    </lineage>
</organism>
<dbReference type="GO" id="GO:0009824">
    <property type="term" value="F:AMP dimethylallyltransferase activity"/>
    <property type="evidence" value="ECO:0007669"/>
    <property type="project" value="UniProtKB-ARBA"/>
</dbReference>
<dbReference type="PANTHER" id="PTHR11088:SF91">
    <property type="entry name" value="ADENYLATE ISOPENTENYLTRANSFERASE 3, CHLOROPLASTIC"/>
    <property type="match status" value="1"/>
</dbReference>
<dbReference type="Pfam" id="PF01715">
    <property type="entry name" value="IPPT"/>
    <property type="match status" value="3"/>
</dbReference>
<comment type="similarity">
    <text evidence="1">Belongs to the IPP transferase family.</text>
</comment>
<keyword evidence="2" id="KW-0808">Transferase</keyword>
<gene>
    <name evidence="11" type="ORF">GOBAR_AA10811</name>
</gene>
<dbReference type="EMBL" id="KZ663813">
    <property type="protein sequence ID" value="PPS09831.1"/>
    <property type="molecule type" value="Genomic_DNA"/>
</dbReference>
<dbReference type="InterPro" id="IPR027417">
    <property type="entry name" value="P-loop_NTPase"/>
</dbReference>
<reference evidence="11 12" key="1">
    <citation type="submission" date="2015-01" db="EMBL/GenBank/DDBJ databases">
        <title>Genome of allotetraploid Gossypium barbadense reveals genomic plasticity and fiber elongation in cotton evolution.</title>
        <authorList>
            <person name="Chen X."/>
            <person name="Liu X."/>
            <person name="Zhao B."/>
            <person name="Zheng H."/>
            <person name="Hu Y."/>
            <person name="Lu G."/>
            <person name="Yang C."/>
            <person name="Chen J."/>
            <person name="Shan C."/>
            <person name="Zhang L."/>
            <person name="Zhou Y."/>
            <person name="Wang L."/>
            <person name="Guo W."/>
            <person name="Bai Y."/>
            <person name="Ruan J."/>
            <person name="Shangguan X."/>
            <person name="Mao Y."/>
            <person name="Jiang J."/>
            <person name="Zhu Y."/>
            <person name="Lei J."/>
            <person name="Kang H."/>
            <person name="Chen S."/>
            <person name="He X."/>
            <person name="Wang R."/>
            <person name="Wang Y."/>
            <person name="Chen J."/>
            <person name="Wang L."/>
            <person name="Yu S."/>
            <person name="Wang B."/>
            <person name="Wei J."/>
            <person name="Song S."/>
            <person name="Lu X."/>
            <person name="Gao Z."/>
            <person name="Gu W."/>
            <person name="Deng X."/>
            <person name="Ma D."/>
            <person name="Wang S."/>
            <person name="Liang W."/>
            <person name="Fang L."/>
            <person name="Cai C."/>
            <person name="Zhu X."/>
            <person name="Zhou B."/>
            <person name="Zhang Y."/>
            <person name="Chen Z."/>
            <person name="Xu S."/>
            <person name="Zhu R."/>
            <person name="Wang S."/>
            <person name="Zhang T."/>
            <person name="Zhao G."/>
        </authorList>
    </citation>
    <scope>NUCLEOTIDE SEQUENCE [LARGE SCALE GENOMIC DNA]</scope>
    <source>
        <strain evidence="12">cv. Xinhai21</strain>
        <tissue evidence="11">Leaf</tissue>
    </source>
</reference>
<evidence type="ECO:0000313" key="11">
    <source>
        <dbReference type="EMBL" id="PPS09831.1"/>
    </source>
</evidence>
<dbReference type="Gene3D" id="1.10.287.890">
    <property type="entry name" value="Crystal structure of tRNA isopentenylpyrophosphate transferase (bh2366) domain"/>
    <property type="match status" value="1"/>
</dbReference>
<evidence type="ECO:0000256" key="10">
    <source>
        <dbReference type="ARBA" id="ARBA00066838"/>
    </source>
</evidence>
<evidence type="ECO:0000256" key="9">
    <source>
        <dbReference type="ARBA" id="ARBA00055191"/>
    </source>
</evidence>
<sequence>MMMTVSMSMCKEMVSLLDISSGVLKSDFFSPRRHKEKVVILMGATGTGKSRLSIDLATRFPAEIINSDKIQVHEGLDIVTNKISEEERSGIPHHLLGVISPNIDFTVTNFVDMASRATASIVLMMMTVSMSMCKEMVSLLDISSGVLKSDFFSPRRHKEKVVILMGATGTGKSRLSIDLATRFPAEIINSDKIQVHEGLDIVTNKISEEERCGIPHHLFGVISPNIDFTVTNFVDMASRATASIVSRSQLPIIAGGSNSYIEALVDDERSRFRSKYECCFLWVDVAMPVLHQYVSERVDKMVENGMVDEARSFFDYNANYSKGIRKAIGVPEFDRYFRAEPFLDKRRRAKLLQEAIQEIKRNTCRLACRQLEKIQRLRNKKNWTIHRLDATEVFLRRGKGADEAWEELVADPSTEIVAQFLCDISSGALLSTSPAIEFLVV</sequence>
<evidence type="ECO:0000256" key="2">
    <source>
        <dbReference type="ARBA" id="ARBA00022679"/>
    </source>
</evidence>
<name>A0A2P5Y2Q2_GOSBA</name>